<accession>A0AAE9II64</accession>
<sequence length="70" mass="8158">MNILFANYGINIIRRDGGIFIIFDAGGIVVQMIEIEITEEESLKAQKSERDAYELIIKLQNEKRPYKKIR</sequence>
<evidence type="ECO:0000313" key="1">
    <source>
        <dbReference type="EMBL" id="URJ51009.1"/>
    </source>
</evidence>
<organism evidence="1 2">
    <name type="scientific">Paenibacillus polymyxa</name>
    <name type="common">Bacillus polymyxa</name>
    <dbReference type="NCBI Taxonomy" id="1406"/>
    <lineage>
        <taxon>Bacteria</taxon>
        <taxon>Bacillati</taxon>
        <taxon>Bacillota</taxon>
        <taxon>Bacilli</taxon>
        <taxon>Bacillales</taxon>
        <taxon>Paenibacillaceae</taxon>
        <taxon>Paenibacillus</taxon>
    </lineage>
</organism>
<dbReference type="RefSeq" id="WP_250260822.1">
    <property type="nucleotide sequence ID" value="NZ_CP097770.1"/>
</dbReference>
<gene>
    <name evidence="1" type="ORF">MF626_000399</name>
</gene>
<dbReference type="EMBL" id="CP097770">
    <property type="protein sequence ID" value="URJ51009.1"/>
    <property type="molecule type" value="Genomic_DNA"/>
</dbReference>
<proteinExistence type="predicted"/>
<evidence type="ECO:0000313" key="2">
    <source>
        <dbReference type="Proteomes" id="UP001055784"/>
    </source>
</evidence>
<reference evidence="1" key="1">
    <citation type="submission" date="2022-11" db="EMBL/GenBank/DDBJ databases">
        <authorList>
            <person name="Vasilchenko N.G."/>
            <person name="Prazdnova E.V."/>
            <person name="Gorovtsov A.V."/>
            <person name="Chistyakov V.A."/>
            <person name="Pak M.L."/>
        </authorList>
    </citation>
    <scope>NUCLEOTIDE SEQUENCE</scope>
    <source>
        <strain evidence="1">R 4.5</strain>
    </source>
</reference>
<protein>
    <submittedName>
        <fullName evidence="1">Uncharacterized protein</fullName>
    </submittedName>
</protein>
<name>A0AAE9II64_PAEPO</name>
<dbReference type="AlphaFoldDB" id="A0AAE9II64"/>
<dbReference type="Proteomes" id="UP001055784">
    <property type="component" value="Chromosome"/>
</dbReference>